<evidence type="ECO:0000313" key="2">
    <source>
        <dbReference type="EMBL" id="MBB4700725.1"/>
    </source>
</evidence>
<dbReference type="Proteomes" id="UP000542210">
    <property type="component" value="Unassembled WGS sequence"/>
</dbReference>
<comment type="caution">
    <text evidence="2">The sequence shown here is derived from an EMBL/GenBank/DDBJ whole genome shotgun (WGS) entry which is preliminary data.</text>
</comment>
<accession>A0A7W7D5L5</accession>
<dbReference type="SUPFAM" id="SSF47413">
    <property type="entry name" value="lambda repressor-like DNA-binding domains"/>
    <property type="match status" value="1"/>
</dbReference>
<evidence type="ECO:0000313" key="3">
    <source>
        <dbReference type="Proteomes" id="UP000542210"/>
    </source>
</evidence>
<dbReference type="RefSeq" id="WP_239123670.1">
    <property type="nucleotide sequence ID" value="NZ_BOOV01000038.1"/>
</dbReference>
<dbReference type="AlphaFoldDB" id="A0A7W7D5L5"/>
<dbReference type="CDD" id="cd00093">
    <property type="entry name" value="HTH_XRE"/>
    <property type="match status" value="1"/>
</dbReference>
<organism evidence="2 3">
    <name type="scientific">Sphaerisporangium siamense</name>
    <dbReference type="NCBI Taxonomy" id="795645"/>
    <lineage>
        <taxon>Bacteria</taxon>
        <taxon>Bacillati</taxon>
        <taxon>Actinomycetota</taxon>
        <taxon>Actinomycetes</taxon>
        <taxon>Streptosporangiales</taxon>
        <taxon>Streptosporangiaceae</taxon>
        <taxon>Sphaerisporangium</taxon>
    </lineage>
</organism>
<evidence type="ECO:0000259" key="1">
    <source>
        <dbReference type="PROSITE" id="PS50943"/>
    </source>
</evidence>
<reference evidence="2 3" key="1">
    <citation type="submission" date="2020-08" db="EMBL/GenBank/DDBJ databases">
        <title>Sequencing the genomes of 1000 actinobacteria strains.</title>
        <authorList>
            <person name="Klenk H.-P."/>
        </authorList>
    </citation>
    <scope>NUCLEOTIDE SEQUENCE [LARGE SCALE GENOMIC DNA]</scope>
    <source>
        <strain evidence="2 3">DSM 45784</strain>
    </source>
</reference>
<name>A0A7W7D5L5_9ACTN</name>
<dbReference type="InterPro" id="IPR043917">
    <property type="entry name" value="DUF5753"/>
</dbReference>
<dbReference type="SMART" id="SM00530">
    <property type="entry name" value="HTH_XRE"/>
    <property type="match status" value="1"/>
</dbReference>
<dbReference type="GO" id="GO:0003677">
    <property type="term" value="F:DNA binding"/>
    <property type="evidence" value="ECO:0007669"/>
    <property type="project" value="InterPro"/>
</dbReference>
<dbReference type="InterPro" id="IPR010982">
    <property type="entry name" value="Lambda_DNA-bd_dom_sf"/>
</dbReference>
<dbReference type="InterPro" id="IPR001387">
    <property type="entry name" value="Cro/C1-type_HTH"/>
</dbReference>
<dbReference type="Pfam" id="PF19054">
    <property type="entry name" value="DUF5753"/>
    <property type="match status" value="1"/>
</dbReference>
<feature type="domain" description="HTH cro/C1-type" evidence="1">
    <location>
        <begin position="33"/>
        <end position="88"/>
    </location>
</feature>
<proteinExistence type="predicted"/>
<keyword evidence="3" id="KW-1185">Reference proteome</keyword>
<dbReference type="EMBL" id="JACHND010000001">
    <property type="protein sequence ID" value="MBB4700725.1"/>
    <property type="molecule type" value="Genomic_DNA"/>
</dbReference>
<sequence length="297" mass="33229">MSDSEAECADWSDVVTVSDYSPTVRLRRLGHELRRLREESGQTVHDAAAALECSSSKISRLENGLTKRPDVHHVRRLCEIYGVTSRSLIDALVELAREAKKRGWWAAYSDVLTGSYVGLEAEASSIRNFELALIPGLLQTPEYAAEIIRAGGVRDPREVERRVAARMERQQLLLRDSPPQLWAVIDEAALFRPVGSRKVREAQLRKLVDTSPLHHVKLQILPFSAGPHAGLSGQFVILDFPSAVDRSVVYVETPTDGLYLEEDEQLKRYTLMFQYLCASALSVEASIAYLSNLIDKL</sequence>
<dbReference type="PROSITE" id="PS50943">
    <property type="entry name" value="HTH_CROC1"/>
    <property type="match status" value="1"/>
</dbReference>
<dbReference type="Pfam" id="PF13560">
    <property type="entry name" value="HTH_31"/>
    <property type="match status" value="1"/>
</dbReference>
<dbReference type="Gene3D" id="1.10.260.40">
    <property type="entry name" value="lambda repressor-like DNA-binding domains"/>
    <property type="match status" value="1"/>
</dbReference>
<gene>
    <name evidence="2" type="ORF">BJ982_002269</name>
</gene>
<protein>
    <submittedName>
        <fullName evidence="2">Transcriptional regulator with XRE-family HTH domain</fullName>
    </submittedName>
</protein>